<evidence type="ECO:0000256" key="5">
    <source>
        <dbReference type="ARBA" id="ARBA00022884"/>
    </source>
</evidence>
<dbReference type="SUPFAM" id="SSF54211">
    <property type="entry name" value="Ribosomal protein S5 domain 2-like"/>
    <property type="match status" value="1"/>
</dbReference>
<dbReference type="NCBIfam" id="TIGR00188">
    <property type="entry name" value="rnpA"/>
    <property type="match status" value="1"/>
</dbReference>
<keyword evidence="3 6" id="KW-0255">Endonuclease</keyword>
<protein>
    <recommendedName>
        <fullName evidence="6 7">Ribonuclease P protein component</fullName>
        <shortName evidence="6">RNase P protein</shortName>
        <shortName evidence="6">RNaseP protein</shortName>
        <ecNumber evidence="6 7">3.1.26.5</ecNumber>
    </recommendedName>
    <alternativeName>
        <fullName evidence="6">Protein C5</fullName>
    </alternativeName>
</protein>
<dbReference type="GO" id="GO:0000049">
    <property type="term" value="F:tRNA binding"/>
    <property type="evidence" value="ECO:0007669"/>
    <property type="project" value="UniProtKB-UniRule"/>
</dbReference>
<evidence type="ECO:0000256" key="4">
    <source>
        <dbReference type="ARBA" id="ARBA00022801"/>
    </source>
</evidence>
<dbReference type="EMBL" id="CAACVI010000004">
    <property type="protein sequence ID" value="VEN73132.1"/>
    <property type="molecule type" value="Genomic_DNA"/>
</dbReference>
<dbReference type="EC" id="3.1.26.5" evidence="6 7"/>
<comment type="function">
    <text evidence="6">RNaseP catalyzes the removal of the 5'-leader sequence from pre-tRNA to produce the mature 5'-terminus. It can also cleave other RNA substrates such as 4.5S RNA. The protein component plays an auxiliary but essential role in vivo by binding to the 5'-leader sequence and broadening the substrate specificity of the ribozyme.</text>
</comment>
<accession>A0A484HFH0</accession>
<dbReference type="InterPro" id="IPR014721">
    <property type="entry name" value="Ribsml_uS5_D2-typ_fold_subgr"/>
</dbReference>
<dbReference type="AlphaFoldDB" id="A0A484HFH0"/>
<gene>
    <name evidence="6 8" type="primary">rnpA</name>
    <name evidence="8" type="ORF">EPICR_120028</name>
</gene>
<reference evidence="8" key="1">
    <citation type="submission" date="2019-01" db="EMBL/GenBank/DDBJ databases">
        <authorList>
            <consortium name="Genoscope - CEA"/>
            <person name="William W."/>
        </authorList>
    </citation>
    <scope>NUCLEOTIDE SEQUENCE</scope>
    <source>
        <strain evidence="8">CR-1</strain>
    </source>
</reference>
<dbReference type="PANTHER" id="PTHR33992">
    <property type="entry name" value="RIBONUCLEASE P PROTEIN COMPONENT"/>
    <property type="match status" value="1"/>
</dbReference>
<keyword evidence="4 6" id="KW-0378">Hydrolase</keyword>
<comment type="subunit">
    <text evidence="6">Consists of a catalytic RNA component (M1 or rnpB) and a protein subunit.</text>
</comment>
<dbReference type="InterPro" id="IPR000100">
    <property type="entry name" value="RNase_P"/>
</dbReference>
<dbReference type="PANTHER" id="PTHR33992:SF1">
    <property type="entry name" value="RIBONUCLEASE P PROTEIN COMPONENT"/>
    <property type="match status" value="1"/>
</dbReference>
<evidence type="ECO:0000256" key="2">
    <source>
        <dbReference type="ARBA" id="ARBA00022722"/>
    </source>
</evidence>
<evidence type="ECO:0000313" key="8">
    <source>
        <dbReference type="EMBL" id="VEN73132.1"/>
    </source>
</evidence>
<dbReference type="GO" id="GO:0004526">
    <property type="term" value="F:ribonuclease P activity"/>
    <property type="evidence" value="ECO:0007669"/>
    <property type="project" value="UniProtKB-UniRule"/>
</dbReference>
<keyword evidence="5 6" id="KW-0694">RNA-binding</keyword>
<evidence type="ECO:0000256" key="6">
    <source>
        <dbReference type="HAMAP-Rule" id="MF_00227"/>
    </source>
</evidence>
<dbReference type="HAMAP" id="MF_00227">
    <property type="entry name" value="RNase_P"/>
    <property type="match status" value="1"/>
</dbReference>
<dbReference type="GO" id="GO:0001682">
    <property type="term" value="P:tRNA 5'-leader removal"/>
    <property type="evidence" value="ECO:0007669"/>
    <property type="project" value="UniProtKB-UniRule"/>
</dbReference>
<dbReference type="GO" id="GO:0030677">
    <property type="term" value="C:ribonuclease P complex"/>
    <property type="evidence" value="ECO:0007669"/>
    <property type="project" value="TreeGrafter"/>
</dbReference>
<keyword evidence="1 6" id="KW-0819">tRNA processing</keyword>
<name>A0A484HFH0_9BACT</name>
<dbReference type="GO" id="GO:0042781">
    <property type="term" value="F:3'-tRNA processing endoribonuclease activity"/>
    <property type="evidence" value="ECO:0007669"/>
    <property type="project" value="TreeGrafter"/>
</dbReference>
<comment type="catalytic activity">
    <reaction evidence="6">
        <text>Endonucleolytic cleavage of RNA, removing 5'-extranucleotides from tRNA precursor.</text>
        <dbReference type="EC" id="3.1.26.5"/>
    </reaction>
</comment>
<sequence length="127" mass="14404">MTAPDEKKTPSYDFPKSARILKREEFVKLGRVGRKIRVDHFLAIEAPGKGEVSRLGVTATRKIGNAAVRSRLKRQVREFFRHNRHRLKKNRDINIIAHQSAAGLTSAEISESLEKILKIICRASTKS</sequence>
<proteinExistence type="inferred from homology"/>
<organism evidence="8">
    <name type="scientific">uncultured Desulfobacteraceae bacterium</name>
    <dbReference type="NCBI Taxonomy" id="218296"/>
    <lineage>
        <taxon>Bacteria</taxon>
        <taxon>Pseudomonadati</taxon>
        <taxon>Thermodesulfobacteriota</taxon>
        <taxon>Desulfobacteria</taxon>
        <taxon>Desulfobacterales</taxon>
        <taxon>Desulfobacteraceae</taxon>
        <taxon>environmental samples</taxon>
    </lineage>
</organism>
<comment type="similarity">
    <text evidence="6">Belongs to the RnpA family.</text>
</comment>
<evidence type="ECO:0000256" key="3">
    <source>
        <dbReference type="ARBA" id="ARBA00022759"/>
    </source>
</evidence>
<dbReference type="Gene3D" id="3.30.230.10">
    <property type="match status" value="1"/>
</dbReference>
<evidence type="ECO:0000256" key="7">
    <source>
        <dbReference type="NCBIfam" id="TIGR00188"/>
    </source>
</evidence>
<keyword evidence="2 6" id="KW-0540">Nuclease</keyword>
<dbReference type="Pfam" id="PF00825">
    <property type="entry name" value="Ribonuclease_P"/>
    <property type="match status" value="1"/>
</dbReference>
<evidence type="ECO:0000256" key="1">
    <source>
        <dbReference type="ARBA" id="ARBA00022694"/>
    </source>
</evidence>
<dbReference type="InterPro" id="IPR020568">
    <property type="entry name" value="Ribosomal_Su5_D2-typ_SF"/>
</dbReference>